<evidence type="ECO:0000256" key="1">
    <source>
        <dbReference type="ARBA" id="ARBA00006432"/>
    </source>
</evidence>
<dbReference type="Gene3D" id="3.40.50.12780">
    <property type="entry name" value="N-terminal domain of ligase-like"/>
    <property type="match status" value="1"/>
</dbReference>
<proteinExistence type="inferred from homology"/>
<protein>
    <recommendedName>
        <fullName evidence="5">Acyl-CoA synthetase</fullName>
    </recommendedName>
</protein>
<evidence type="ECO:0000256" key="5">
    <source>
        <dbReference type="ARBA" id="ARBA00032875"/>
    </source>
</evidence>
<keyword evidence="4" id="KW-0443">Lipid metabolism</keyword>
<dbReference type="SUPFAM" id="SSF56801">
    <property type="entry name" value="Acetyl-CoA synthetase-like"/>
    <property type="match status" value="1"/>
</dbReference>
<dbReference type="InterPro" id="IPR042099">
    <property type="entry name" value="ANL_N_sf"/>
</dbReference>
<feature type="domain" description="AMP-dependent synthetase/ligase" evidence="6">
    <location>
        <begin position="45"/>
        <end position="429"/>
    </location>
</feature>
<evidence type="ECO:0000256" key="4">
    <source>
        <dbReference type="ARBA" id="ARBA00023098"/>
    </source>
</evidence>
<dbReference type="RefSeq" id="WP_101392942.1">
    <property type="nucleotide sequence ID" value="NZ_PCHB01000001.1"/>
</dbReference>
<dbReference type="CDD" id="cd05907">
    <property type="entry name" value="VL_LC_FACS_like"/>
    <property type="match status" value="1"/>
</dbReference>
<dbReference type="EMBL" id="PCHB01000001">
    <property type="protein sequence ID" value="PKU98763.1"/>
    <property type="molecule type" value="Genomic_DNA"/>
</dbReference>
<dbReference type="PANTHER" id="PTHR43272:SF32">
    <property type="entry name" value="AMP-DEPENDENT SYNTHETASE_LIGASE DOMAIN-CONTAINING PROTEIN"/>
    <property type="match status" value="1"/>
</dbReference>
<dbReference type="InterPro" id="IPR020845">
    <property type="entry name" value="AMP-binding_CS"/>
</dbReference>
<sequence length="604" mass="65408">MLTEFTTPGPALTVDDDATIYSLLTTRLETSAENAPLAQNKEADGSWSTMTAVEFNDHVRAIAKGLIQFGIGKGDAVSIFSATRIEWGLLDFALAAIGAVSVPIYDTDSAAQAQRILNDSAVKLAIADNQERFDRLDSVLDSCHALERILMLDAHAINALEGLGVMISDEELDERIGSVHADDLATIVYTSGSTGAPKGAELTHRNFTSITRAAQNCLPGVITGEARLLLFLPLAHCFARMIQYFAIGSAEGVVGYLPNTKTLPRDMQVFQPTFLLGVPRVFEKVYNAASRKAGTGWKGRMFAKAAEAAIEWSTMQQAGERPSAKQRAEHAMYETSVYRTIRSAFGPRIKYLASGGAPITLDLLHFFNGIGLTMIQGYGLTETAAPFTFTRVTDNKIGTVGQPVPGASVRIASSGELEVRGQNVFVGYHHLPEKTAEVVTEDGWLRTGDLASIDDEGHITLTGRAKDIIITAGGKNVAPIPMEQEIAKCPIVEHAVVVGDNRPFVAAVVTLDPEGLAQWLPTQKLAADLSLEEAAALPEVHAEIQRYVDRANADVSRAESVRKFIVLPVQFTQDNKCLTPSMKVVRPKVNDVFAREIDKEIYGR</sequence>
<accession>A0A2N3QZD2</accession>
<dbReference type="PROSITE" id="PS00455">
    <property type="entry name" value="AMP_BINDING"/>
    <property type="match status" value="1"/>
</dbReference>
<dbReference type="Proteomes" id="UP000233783">
    <property type="component" value="Unassembled WGS sequence"/>
</dbReference>
<evidence type="ECO:0000313" key="8">
    <source>
        <dbReference type="Proteomes" id="UP000233783"/>
    </source>
</evidence>
<dbReference type="PANTHER" id="PTHR43272">
    <property type="entry name" value="LONG-CHAIN-FATTY-ACID--COA LIGASE"/>
    <property type="match status" value="1"/>
</dbReference>
<dbReference type="AlphaFoldDB" id="A0A2N3QZD2"/>
<keyword evidence="3" id="KW-0276">Fatty acid metabolism</keyword>
<dbReference type="InterPro" id="IPR000873">
    <property type="entry name" value="AMP-dep_synth/lig_dom"/>
</dbReference>
<evidence type="ECO:0000256" key="3">
    <source>
        <dbReference type="ARBA" id="ARBA00022832"/>
    </source>
</evidence>
<dbReference type="Pfam" id="PF23562">
    <property type="entry name" value="AMP-binding_C_3"/>
    <property type="match status" value="1"/>
</dbReference>
<evidence type="ECO:0000259" key="6">
    <source>
        <dbReference type="Pfam" id="PF00501"/>
    </source>
</evidence>
<keyword evidence="2" id="KW-0436">Ligase</keyword>
<gene>
    <name evidence="7" type="ORF">CQR56_0091</name>
</gene>
<dbReference type="GO" id="GO:0016020">
    <property type="term" value="C:membrane"/>
    <property type="evidence" value="ECO:0007669"/>
    <property type="project" value="TreeGrafter"/>
</dbReference>
<name>A0A2N3QZD2_9BIFI</name>
<comment type="similarity">
    <text evidence="1">Belongs to the ATP-dependent AMP-binding enzyme family.</text>
</comment>
<evidence type="ECO:0000256" key="2">
    <source>
        <dbReference type="ARBA" id="ARBA00022598"/>
    </source>
</evidence>
<evidence type="ECO:0000313" key="7">
    <source>
        <dbReference type="EMBL" id="PKU98763.1"/>
    </source>
</evidence>
<organism evidence="7 8">
    <name type="scientific">Bifidobacterium pseudolongum subsp. globosum</name>
    <dbReference type="NCBI Taxonomy" id="1690"/>
    <lineage>
        <taxon>Bacteria</taxon>
        <taxon>Bacillati</taxon>
        <taxon>Actinomycetota</taxon>
        <taxon>Actinomycetes</taxon>
        <taxon>Bifidobacteriales</taxon>
        <taxon>Bifidobacteriaceae</taxon>
        <taxon>Bifidobacterium</taxon>
    </lineage>
</organism>
<dbReference type="GO" id="GO:0004467">
    <property type="term" value="F:long-chain fatty acid-CoA ligase activity"/>
    <property type="evidence" value="ECO:0007669"/>
    <property type="project" value="TreeGrafter"/>
</dbReference>
<dbReference type="Pfam" id="PF00501">
    <property type="entry name" value="AMP-binding"/>
    <property type="match status" value="1"/>
</dbReference>
<comment type="caution">
    <text evidence="7">The sequence shown here is derived from an EMBL/GenBank/DDBJ whole genome shotgun (WGS) entry which is preliminary data.</text>
</comment>
<reference evidence="7 8" key="1">
    <citation type="submission" date="2017-10" db="EMBL/GenBank/DDBJ databases">
        <title>Bifidobacterium genomics.</title>
        <authorList>
            <person name="Lugli G.A."/>
            <person name="Milani C."/>
            <person name="Mancabelli L."/>
        </authorList>
    </citation>
    <scope>NUCLEOTIDE SEQUENCE [LARGE SCALE GENOMIC DNA]</scope>
    <source>
        <strain evidence="7 8">1744B</strain>
    </source>
</reference>